<dbReference type="Pfam" id="PF20289">
    <property type="entry name" value="MComp1"/>
    <property type="match status" value="1"/>
</dbReference>
<dbReference type="AlphaFoldDB" id="A0A316H832"/>
<gene>
    <name evidence="1" type="ORF">LX99_04218</name>
</gene>
<evidence type="ECO:0000313" key="1">
    <source>
        <dbReference type="EMBL" id="PWK72888.1"/>
    </source>
</evidence>
<dbReference type="Proteomes" id="UP000245678">
    <property type="component" value="Unassembled WGS sequence"/>
</dbReference>
<comment type="caution">
    <text evidence="1">The sequence shown here is derived from an EMBL/GenBank/DDBJ whole genome shotgun (WGS) entry which is preliminary data.</text>
</comment>
<proteinExistence type="predicted"/>
<accession>A0A316H832</accession>
<dbReference type="EMBL" id="QGHA01000011">
    <property type="protein sequence ID" value="PWK72888.1"/>
    <property type="molecule type" value="Genomic_DNA"/>
</dbReference>
<keyword evidence="2" id="KW-1185">Reference proteome</keyword>
<sequence>MLSSHNHDITQFFRDRYPNEFVTFKLIEYKGNVSVFVFYFEEEKHLGKTWNNVSGNVAGLYQAELTEDFDVWNIYMFYLCKSEVSLALKYKIENDRFSSRKIILDNYDEEISDIGVNDIINEHITNVDIIYDPEETKKITLSLDTGTDSAIWDLIKDMALKPGKQSITESEQILSQIAQNIKNEDQQS</sequence>
<reference evidence="1 2" key="1">
    <citation type="submission" date="2018-05" db="EMBL/GenBank/DDBJ databases">
        <title>Genomic Encyclopedia of Archaeal and Bacterial Type Strains, Phase II (KMG-II): from individual species to whole genera.</title>
        <authorList>
            <person name="Goeker M."/>
        </authorList>
    </citation>
    <scope>NUCLEOTIDE SEQUENCE [LARGE SCALE GENOMIC DNA]</scope>
    <source>
        <strain evidence="1 2">DSM 19975</strain>
    </source>
</reference>
<evidence type="ECO:0000313" key="2">
    <source>
        <dbReference type="Proteomes" id="UP000245678"/>
    </source>
</evidence>
<organism evidence="1 2">
    <name type="scientific">Mucilaginibacter oryzae</name>
    <dbReference type="NCBI Taxonomy" id="468058"/>
    <lineage>
        <taxon>Bacteria</taxon>
        <taxon>Pseudomonadati</taxon>
        <taxon>Bacteroidota</taxon>
        <taxon>Sphingobacteriia</taxon>
        <taxon>Sphingobacteriales</taxon>
        <taxon>Sphingobacteriaceae</taxon>
        <taxon>Mucilaginibacter</taxon>
    </lineage>
</organism>
<dbReference type="InterPro" id="IPR046905">
    <property type="entry name" value="ABC-3C_MC1"/>
</dbReference>
<dbReference type="RefSeq" id="WP_109609585.1">
    <property type="nucleotide sequence ID" value="NZ_QGHA01000011.1"/>
</dbReference>
<protein>
    <submittedName>
        <fullName evidence="1">Uncharacterized protein</fullName>
    </submittedName>
</protein>
<name>A0A316H832_9SPHI</name>